<dbReference type="GO" id="GO:0047372">
    <property type="term" value="F:monoacylglycerol lipase activity"/>
    <property type="evidence" value="ECO:0007669"/>
    <property type="project" value="TreeGrafter"/>
</dbReference>
<evidence type="ECO:0000313" key="3">
    <source>
        <dbReference type="EMBL" id="QDZ24188.1"/>
    </source>
</evidence>
<dbReference type="InterPro" id="IPR012020">
    <property type="entry name" value="ABHD4"/>
</dbReference>
<dbReference type="PIRSF" id="PIRSF005211">
    <property type="entry name" value="Ab_hydro_YheT"/>
    <property type="match status" value="1"/>
</dbReference>
<dbReference type="Proteomes" id="UP000316726">
    <property type="component" value="Chromosome 12"/>
</dbReference>
<gene>
    <name evidence="3" type="ORF">A3770_12p67060</name>
</gene>
<name>A0A5B8MTS7_9CHLO</name>
<comment type="similarity">
    <text evidence="1">Belongs to the AB hydrolase superfamily. AB hydrolase 4 family.</text>
</comment>
<feature type="active site" description="Charge relay system" evidence="2">
    <location>
        <position position="390"/>
    </location>
</feature>
<accession>A0A5B8MTS7</accession>
<dbReference type="SUPFAM" id="SSF53474">
    <property type="entry name" value="alpha/beta-Hydrolases"/>
    <property type="match status" value="1"/>
</dbReference>
<keyword evidence="4" id="KW-1185">Reference proteome</keyword>
<proteinExistence type="inferred from homology"/>
<evidence type="ECO:0000313" key="4">
    <source>
        <dbReference type="Proteomes" id="UP000316726"/>
    </source>
</evidence>
<keyword evidence="3" id="KW-0378">Hydrolase</keyword>
<reference evidence="3 4" key="1">
    <citation type="submission" date="2018-07" db="EMBL/GenBank/DDBJ databases">
        <title>The complete nuclear genome of the prasinophyte Chloropicon primus (CCMP1205).</title>
        <authorList>
            <person name="Pombert J.-F."/>
            <person name="Otis C."/>
            <person name="Turmel M."/>
            <person name="Lemieux C."/>
        </authorList>
    </citation>
    <scope>NUCLEOTIDE SEQUENCE [LARGE SCALE GENOMIC DNA]</scope>
    <source>
        <strain evidence="3 4">CCMP1205</strain>
    </source>
</reference>
<dbReference type="OrthoDB" id="247542at2759"/>
<dbReference type="AlphaFoldDB" id="A0A5B8MTS7"/>
<evidence type="ECO:0000256" key="1">
    <source>
        <dbReference type="ARBA" id="ARBA00010884"/>
    </source>
</evidence>
<feature type="active site" description="Charge relay system" evidence="2">
    <location>
        <position position="361"/>
    </location>
</feature>
<dbReference type="InterPro" id="IPR050960">
    <property type="entry name" value="AB_hydrolase_4_sf"/>
</dbReference>
<dbReference type="GO" id="GO:0034338">
    <property type="term" value="F:short-chain carboxylesterase activity"/>
    <property type="evidence" value="ECO:0007669"/>
    <property type="project" value="TreeGrafter"/>
</dbReference>
<dbReference type="EMBL" id="CP031045">
    <property type="protein sequence ID" value="QDZ24188.1"/>
    <property type="molecule type" value="Genomic_DNA"/>
</dbReference>
<dbReference type="InterPro" id="IPR029058">
    <property type="entry name" value="AB_hydrolase_fold"/>
</dbReference>
<dbReference type="STRING" id="1764295.A0A5B8MTS7"/>
<sequence length="448" mass="48098">MAGRSATAGEPAGVLSTESIAVEADLCDYGDLHVTSGTHKEGLYFKVGSSLARGFISATEAVRKRSKFLRTPWWAKNGHVNTLVGHMLRGTRGHPGEGYDRMLLRTDDGGTLSIDVTKAAGVGEKGVGGATEEPFVLMIAGLGGSSADPYTQAMTSACARRGWKSAVICMRGTGQGPVTSGRLFSARRGSTDDVRFVMRELKTKGVIEEDQPIFGIGWSLGGCIMSNTVLEQDELDPPLRIEAAAALGAPYDLHESSELLKPFPNKIYSSRMAQGLVNILKPVAHVFDGVHKNYLGEENSFEFNGDKCYECKSILEFDEALTAPFFGFKSAKDYYDFSSPGRRFSESSPSVPTILVSALDDPVVGNVGIPFEAARKNENVVVVATDSGGHLGWCQSTHLGCGFAKNTQETSWTEDLVMDFFHQALQQRQAKTGDAASSKAEAVASFPV</sequence>
<organism evidence="3 4">
    <name type="scientific">Chloropicon primus</name>
    <dbReference type="NCBI Taxonomy" id="1764295"/>
    <lineage>
        <taxon>Eukaryota</taxon>
        <taxon>Viridiplantae</taxon>
        <taxon>Chlorophyta</taxon>
        <taxon>Chloropicophyceae</taxon>
        <taxon>Chloropicales</taxon>
        <taxon>Chloropicaceae</taxon>
        <taxon>Chloropicon</taxon>
    </lineage>
</organism>
<protein>
    <submittedName>
        <fullName evidence="3">Alpha/beta hydrolase</fullName>
    </submittedName>
</protein>
<feature type="active site" description="Charge relay system" evidence="2">
    <location>
        <position position="219"/>
    </location>
</feature>
<evidence type="ECO:0000256" key="2">
    <source>
        <dbReference type="PIRSR" id="PIRSR005211-1"/>
    </source>
</evidence>
<dbReference type="Gene3D" id="3.40.50.1820">
    <property type="entry name" value="alpha/beta hydrolase"/>
    <property type="match status" value="1"/>
</dbReference>
<dbReference type="PANTHER" id="PTHR10794:SF63">
    <property type="entry name" value="ALPHA_BETA HYDROLASE 1, ISOFORM A"/>
    <property type="match status" value="1"/>
</dbReference>
<dbReference type="PANTHER" id="PTHR10794">
    <property type="entry name" value="ABHYDROLASE DOMAIN-CONTAINING PROTEIN"/>
    <property type="match status" value="1"/>
</dbReference>